<dbReference type="Pfam" id="PF02415">
    <property type="entry name" value="Chlam_PMP"/>
    <property type="match status" value="1"/>
</dbReference>
<evidence type="ECO:0000313" key="8">
    <source>
        <dbReference type="EMBL" id="KAF2068744.1"/>
    </source>
</evidence>
<keyword evidence="4" id="KW-0964">Secreted</keyword>
<evidence type="ECO:0000256" key="5">
    <source>
        <dbReference type="ARBA" id="ARBA00022729"/>
    </source>
</evidence>
<keyword evidence="6" id="KW-0472">Membrane</keyword>
<evidence type="ECO:0000256" key="2">
    <source>
        <dbReference type="ARBA" id="ARBA00004442"/>
    </source>
</evidence>
<evidence type="ECO:0000256" key="7">
    <source>
        <dbReference type="ARBA" id="ARBA00023237"/>
    </source>
</evidence>
<evidence type="ECO:0000313" key="9">
    <source>
        <dbReference type="Proteomes" id="UP000695562"/>
    </source>
</evidence>
<protein>
    <recommendedName>
        <fullName evidence="10">Right handed beta helix domain-containing protein</fullName>
    </recommendedName>
</protein>
<gene>
    <name evidence="8" type="ORF">CYY_009933</name>
</gene>
<dbReference type="AlphaFoldDB" id="A0A8J4V2H2"/>
<evidence type="ECO:0008006" key="10">
    <source>
        <dbReference type="Google" id="ProtNLM"/>
    </source>
</evidence>
<dbReference type="EMBL" id="AJWJ01000858">
    <property type="protein sequence ID" value="KAF2068744.1"/>
    <property type="molecule type" value="Genomic_DNA"/>
</dbReference>
<organism evidence="8 9">
    <name type="scientific">Polysphondylium violaceum</name>
    <dbReference type="NCBI Taxonomy" id="133409"/>
    <lineage>
        <taxon>Eukaryota</taxon>
        <taxon>Amoebozoa</taxon>
        <taxon>Evosea</taxon>
        <taxon>Eumycetozoa</taxon>
        <taxon>Dictyostelia</taxon>
        <taxon>Dictyosteliales</taxon>
        <taxon>Dictyosteliaceae</taxon>
        <taxon>Polysphondylium</taxon>
    </lineage>
</organism>
<dbReference type="Proteomes" id="UP000695562">
    <property type="component" value="Unassembled WGS sequence"/>
</dbReference>
<comment type="caution">
    <text evidence="8">The sequence shown here is derived from an EMBL/GenBank/DDBJ whole genome shotgun (WGS) entry which is preliminary data.</text>
</comment>
<sequence length="102" mass="11080">MLSINVNRSPVLGGDIFRLSMLPLGTYKGSKNKNILIQEPIEIRWGGVYIKETDSILKNIVFLQNKASMGAAVYSQYNSLSFTNVSFVNNSASVTGGALPIP</sequence>
<proteinExistence type="predicted"/>
<dbReference type="InterPro" id="IPR003368">
    <property type="entry name" value="POMP_repeat"/>
</dbReference>
<accession>A0A8J4V2H2</accession>
<name>A0A8J4V2H2_9MYCE</name>
<keyword evidence="5" id="KW-0732">Signal</keyword>
<comment type="subcellular location">
    <subcellularLocation>
        <location evidence="1">Cell envelope</location>
    </subcellularLocation>
    <subcellularLocation>
        <location evidence="2">Cell outer membrane</location>
    </subcellularLocation>
    <subcellularLocation>
        <location evidence="3">Secreted</location>
    </subcellularLocation>
</comment>
<keyword evidence="7" id="KW-0998">Cell outer membrane</keyword>
<evidence type="ECO:0000256" key="4">
    <source>
        <dbReference type="ARBA" id="ARBA00022525"/>
    </source>
</evidence>
<evidence type="ECO:0000256" key="3">
    <source>
        <dbReference type="ARBA" id="ARBA00004613"/>
    </source>
</evidence>
<keyword evidence="9" id="KW-1185">Reference proteome</keyword>
<evidence type="ECO:0000256" key="1">
    <source>
        <dbReference type="ARBA" id="ARBA00004196"/>
    </source>
</evidence>
<dbReference type="GO" id="GO:0005576">
    <property type="term" value="C:extracellular region"/>
    <property type="evidence" value="ECO:0007669"/>
    <property type="project" value="UniProtKB-SubCell"/>
</dbReference>
<reference evidence="8" key="1">
    <citation type="submission" date="2020-01" db="EMBL/GenBank/DDBJ databases">
        <title>Development of genomics and gene disruption for Polysphondylium violaceum indicates a role for the polyketide synthase stlB in stalk morphogenesis.</title>
        <authorList>
            <person name="Narita B."/>
            <person name="Kawabe Y."/>
            <person name="Kin K."/>
            <person name="Saito T."/>
            <person name="Gibbs R."/>
            <person name="Kuspa A."/>
            <person name="Muzny D."/>
            <person name="Queller D."/>
            <person name="Richards S."/>
            <person name="Strassman J."/>
            <person name="Sucgang R."/>
            <person name="Worley K."/>
            <person name="Schaap P."/>
        </authorList>
    </citation>
    <scope>NUCLEOTIDE SEQUENCE</scope>
    <source>
        <strain evidence="8">QSvi11</strain>
    </source>
</reference>
<evidence type="ECO:0000256" key="6">
    <source>
        <dbReference type="ARBA" id="ARBA00023136"/>
    </source>
</evidence>